<evidence type="ECO:0000313" key="1">
    <source>
        <dbReference type="EMBL" id="PJE62790.1"/>
    </source>
</evidence>
<reference evidence="2" key="1">
    <citation type="submission" date="2017-09" db="EMBL/GenBank/DDBJ databases">
        <title>Depth-based differentiation of microbial function through sediment-hosted aquifers and enrichment of novel symbionts in the deep terrestrial subsurface.</title>
        <authorList>
            <person name="Probst A.J."/>
            <person name="Ladd B."/>
            <person name="Jarett J.K."/>
            <person name="Geller-Mcgrath D.E."/>
            <person name="Sieber C.M.K."/>
            <person name="Emerson J.B."/>
            <person name="Anantharaman K."/>
            <person name="Thomas B.C."/>
            <person name="Malmstrom R."/>
            <person name="Stieglmeier M."/>
            <person name="Klingl A."/>
            <person name="Woyke T."/>
            <person name="Ryan C.M."/>
            <person name="Banfield J.F."/>
        </authorList>
    </citation>
    <scope>NUCLEOTIDE SEQUENCE [LARGE SCALE GENOMIC DNA]</scope>
</reference>
<dbReference type="SUPFAM" id="SSF55729">
    <property type="entry name" value="Acyl-CoA N-acyltransferases (Nat)"/>
    <property type="match status" value="1"/>
</dbReference>
<comment type="caution">
    <text evidence="1">The sequence shown here is derived from an EMBL/GenBank/DDBJ whole genome shotgun (WGS) entry which is preliminary data.</text>
</comment>
<dbReference type="Gene3D" id="3.40.630.30">
    <property type="match status" value="1"/>
</dbReference>
<evidence type="ECO:0000313" key="2">
    <source>
        <dbReference type="Proteomes" id="UP000229554"/>
    </source>
</evidence>
<dbReference type="AlphaFoldDB" id="A0A2M8KSC5"/>
<evidence type="ECO:0008006" key="3">
    <source>
        <dbReference type="Google" id="ProtNLM"/>
    </source>
</evidence>
<dbReference type="EMBL" id="PFED01000127">
    <property type="protein sequence ID" value="PJE62790.1"/>
    <property type="molecule type" value="Genomic_DNA"/>
</dbReference>
<dbReference type="Proteomes" id="UP000229554">
    <property type="component" value="Unassembled WGS sequence"/>
</dbReference>
<proteinExistence type="predicted"/>
<protein>
    <recommendedName>
        <fullName evidence="3">N-acetyltransferase domain-containing protein</fullName>
    </recommendedName>
</protein>
<gene>
    <name evidence="1" type="ORF">COU88_03085</name>
</gene>
<dbReference type="InterPro" id="IPR016181">
    <property type="entry name" value="Acyl_CoA_acyltransferase"/>
</dbReference>
<sequence length="242" mass="27805">MKIEQKETFLPTYDTYTYQSQQEATEVYYKISNYDAITMASVYQKAFSEAPWYERYCCTTCGSFLKEPGICTQCTSEVIQKAYPVGELVSEYFPKMLGEYAPGMITLARNRGKIVGFTTGGMVTLENIVDRKYKNNPFLLADITRRCDIDPATIIFYDNETCINPAAQQMGLGRELSRQRINVAKELGAEYICGRTINMPWLRLKERQLTEAGYSFTAFVPSGETYQVESVLRRFYFARQNK</sequence>
<name>A0A2M8KSC5_9BACT</name>
<accession>A0A2M8KSC5</accession>
<organism evidence="1 2">
    <name type="scientific">Candidatus Roizmanbacteria bacterium CG10_big_fil_rev_8_21_14_0_10_39_6</name>
    <dbReference type="NCBI Taxonomy" id="1974853"/>
    <lineage>
        <taxon>Bacteria</taxon>
        <taxon>Candidatus Roizmaniibacteriota</taxon>
    </lineage>
</organism>